<organism evidence="1">
    <name type="scientific">Siphoviridae sp. ctHip2</name>
    <dbReference type="NCBI Taxonomy" id="2827830"/>
    <lineage>
        <taxon>Viruses</taxon>
        <taxon>Duplodnaviria</taxon>
        <taxon>Heunggongvirae</taxon>
        <taxon>Uroviricota</taxon>
        <taxon>Caudoviricetes</taxon>
    </lineage>
</organism>
<sequence length="150" mass="17501">MKGLFKTEGTTTKKRHRNNVRISFDNADKAKLLHIFKEVSEYYLTRAHTTIDREIEQEIFQNSIDAFNFYLSEITTNPKPSVQDDKVFEVILKNEGKNKVKIKYNALHAKETFDNNTNLADNIKEILFEDYATSVKYATIGYIQINTRNN</sequence>
<protein>
    <submittedName>
        <fullName evidence="1">Uncharacterized protein</fullName>
    </submittedName>
</protein>
<name>A0A8S5RV92_9CAUD</name>
<accession>A0A8S5RV92</accession>
<evidence type="ECO:0000313" key="1">
    <source>
        <dbReference type="EMBL" id="DAF42677.1"/>
    </source>
</evidence>
<proteinExistence type="predicted"/>
<reference evidence="1" key="1">
    <citation type="journal article" date="2021" name="Proc. Natl. Acad. Sci. U.S.A.">
        <title>A Catalog of Tens of Thousands of Viruses from Human Metagenomes Reveals Hidden Associations with Chronic Diseases.</title>
        <authorList>
            <person name="Tisza M.J."/>
            <person name="Buck C.B."/>
        </authorList>
    </citation>
    <scope>NUCLEOTIDE SEQUENCE</scope>
    <source>
        <strain evidence="1">CtHip2</strain>
    </source>
</reference>
<dbReference type="EMBL" id="BK032497">
    <property type="protein sequence ID" value="DAF42677.1"/>
    <property type="molecule type" value="Genomic_DNA"/>
</dbReference>